<sequence>MADKTGNKDAEAQEFKVPKACEADVRAWKEKYGKVKYLDVDGKAVFFRMPTRQEMAAAENLAEDENGRMDSYKKAEKLFVDCFLGGELTLEQVLDDVEVYMAVTEYCLFRLVERKNVSWGSC</sequence>
<evidence type="ECO:0000313" key="1">
    <source>
        <dbReference type="EMBL" id="BDD10867.1"/>
    </source>
</evidence>
<name>A0AAU9CZG8_9BACT</name>
<evidence type="ECO:0000313" key="2">
    <source>
        <dbReference type="Proteomes" id="UP001348817"/>
    </source>
</evidence>
<dbReference type="EMBL" id="AP025314">
    <property type="protein sequence ID" value="BDD10867.1"/>
    <property type="molecule type" value="Genomic_DNA"/>
</dbReference>
<protein>
    <recommendedName>
        <fullName evidence="3">Tail assembly chaperone</fullName>
    </recommendedName>
</protein>
<organism evidence="1 2">
    <name type="scientific">Fulvitalea axinellae</name>
    <dbReference type="NCBI Taxonomy" id="1182444"/>
    <lineage>
        <taxon>Bacteria</taxon>
        <taxon>Pseudomonadati</taxon>
        <taxon>Bacteroidota</taxon>
        <taxon>Cytophagia</taxon>
        <taxon>Cytophagales</taxon>
        <taxon>Persicobacteraceae</taxon>
        <taxon>Fulvitalea</taxon>
    </lineage>
</organism>
<evidence type="ECO:0008006" key="3">
    <source>
        <dbReference type="Google" id="ProtNLM"/>
    </source>
</evidence>
<proteinExistence type="predicted"/>
<reference evidence="1 2" key="1">
    <citation type="submission" date="2021-12" db="EMBL/GenBank/DDBJ databases">
        <title>Genome sequencing of bacteria with rrn-lacking chromosome and rrn-plasmid.</title>
        <authorList>
            <person name="Anda M."/>
            <person name="Iwasaki W."/>
        </authorList>
    </citation>
    <scope>NUCLEOTIDE SEQUENCE [LARGE SCALE GENOMIC DNA]</scope>
    <source>
        <strain evidence="1 2">DSM 100852</strain>
    </source>
</reference>
<dbReference type="KEGG" id="fax:FUAX_32990"/>
<dbReference type="AlphaFoldDB" id="A0AAU9CZG8"/>
<dbReference type="Proteomes" id="UP001348817">
    <property type="component" value="Chromosome"/>
</dbReference>
<keyword evidence="2" id="KW-1185">Reference proteome</keyword>
<dbReference type="RefSeq" id="WP_338392395.1">
    <property type="nucleotide sequence ID" value="NZ_AP025314.1"/>
</dbReference>
<accession>A0AAU9CZG8</accession>
<gene>
    <name evidence="1" type="ORF">FUAX_32990</name>
</gene>